<sequence>MFQGPSTIAPSVGLRSQQGRVIKRPPATFKNLPACRLAPRRRLFVADNSGGGSGGNQKMTSSTGISFPPPDYMKKMKENYEIGKIVSDLSTLLTTKVLNFLPVQIYIRRNTPGSKNGGMGGRLSTINSSIRAPSYHATSMSTGSVTLDTSGGAPKYVYRLPKHDFGSGSNELVSLHWQFFWAFLIRRIYQATVSRT</sequence>
<dbReference type="Proteomes" id="UP000005237">
    <property type="component" value="Unassembled WGS sequence"/>
</dbReference>
<evidence type="ECO:0000313" key="3">
    <source>
        <dbReference type="Proteomes" id="UP000005237"/>
    </source>
</evidence>
<dbReference type="AlphaFoldDB" id="A0A8R1ISJ8"/>
<organism evidence="2 3">
    <name type="scientific">Caenorhabditis japonica</name>
    <dbReference type="NCBI Taxonomy" id="281687"/>
    <lineage>
        <taxon>Eukaryota</taxon>
        <taxon>Metazoa</taxon>
        <taxon>Ecdysozoa</taxon>
        <taxon>Nematoda</taxon>
        <taxon>Chromadorea</taxon>
        <taxon>Rhabditida</taxon>
        <taxon>Rhabditina</taxon>
        <taxon>Rhabditomorpha</taxon>
        <taxon>Rhabditoidea</taxon>
        <taxon>Rhabditidae</taxon>
        <taxon>Peloderinae</taxon>
        <taxon>Caenorhabditis</taxon>
    </lineage>
</organism>
<name>A0A8R1ISJ8_CAEJA</name>
<evidence type="ECO:0000313" key="2">
    <source>
        <dbReference type="EnsemblMetazoa" id="CJA40880a.1"/>
    </source>
</evidence>
<protein>
    <submittedName>
        <fullName evidence="2">Uncharacterized protein</fullName>
    </submittedName>
</protein>
<accession>A0A8R1ISJ8</accession>
<dbReference type="EnsemblMetazoa" id="CJA40880a.1">
    <property type="protein sequence ID" value="CJA40880a.1"/>
    <property type="gene ID" value="WBGene00216728"/>
</dbReference>
<evidence type="ECO:0000256" key="1">
    <source>
        <dbReference type="SAM" id="MobiDB-lite"/>
    </source>
</evidence>
<keyword evidence="3" id="KW-1185">Reference proteome</keyword>
<reference evidence="2" key="2">
    <citation type="submission" date="2022-06" db="UniProtKB">
        <authorList>
            <consortium name="EnsemblMetazoa"/>
        </authorList>
    </citation>
    <scope>IDENTIFICATION</scope>
    <source>
        <strain evidence="2">DF5081</strain>
    </source>
</reference>
<feature type="region of interest" description="Disordered" evidence="1">
    <location>
        <begin position="47"/>
        <end position="66"/>
    </location>
</feature>
<proteinExistence type="predicted"/>
<reference evidence="3" key="1">
    <citation type="submission" date="2010-08" db="EMBL/GenBank/DDBJ databases">
        <authorList>
            <consortium name="Caenorhabditis japonica Sequencing Consortium"/>
            <person name="Wilson R.K."/>
        </authorList>
    </citation>
    <scope>NUCLEOTIDE SEQUENCE [LARGE SCALE GENOMIC DNA]</scope>
    <source>
        <strain evidence="3">DF5081</strain>
    </source>
</reference>
<feature type="compositionally biased region" description="Polar residues" evidence="1">
    <location>
        <begin position="56"/>
        <end position="65"/>
    </location>
</feature>